<dbReference type="PANTHER" id="PTHR33744:SF1">
    <property type="entry name" value="DNA-BINDING TRANSCRIPTIONAL ACTIVATOR ADER"/>
    <property type="match status" value="1"/>
</dbReference>
<evidence type="ECO:0000259" key="2">
    <source>
        <dbReference type="Pfam" id="PF25906"/>
    </source>
</evidence>
<feature type="domain" description="PucR C-terminal helix-turn-helix" evidence="1">
    <location>
        <begin position="331"/>
        <end position="387"/>
    </location>
</feature>
<dbReference type="RefSeq" id="WP_153532957.1">
    <property type="nucleotide sequence ID" value="NZ_WEGH01000002.1"/>
</dbReference>
<dbReference type="Gene3D" id="1.10.10.2840">
    <property type="entry name" value="PucR C-terminal helix-turn-helix domain"/>
    <property type="match status" value="1"/>
</dbReference>
<dbReference type="EMBL" id="WEGH01000002">
    <property type="protein sequence ID" value="MQY04793.1"/>
    <property type="molecule type" value="Genomic_DNA"/>
</dbReference>
<dbReference type="InterPro" id="IPR051448">
    <property type="entry name" value="CdaR-like_regulators"/>
</dbReference>
<dbReference type="Proteomes" id="UP000487268">
    <property type="component" value="Unassembled WGS sequence"/>
</dbReference>
<accession>A0A7K0BUB0</accession>
<gene>
    <name evidence="3" type="ORF">ACRB68_28550</name>
</gene>
<name>A0A7K0BUB0_9ACTN</name>
<evidence type="ECO:0000313" key="3">
    <source>
        <dbReference type="EMBL" id="MQY04793.1"/>
    </source>
</evidence>
<dbReference type="Pfam" id="PF13556">
    <property type="entry name" value="HTH_30"/>
    <property type="match status" value="1"/>
</dbReference>
<sequence>MVDTARIELNVEGKDLARRCVILRAYAEGIAEEAVEASLRRLPDYDRPYDPRYAEVMRQVTFWVIDHFLALMADPSLSSEDLLRFWYDLGAGEAREGRSLVPLSESLRIGAGVAVRRLTEEADLLGMDTTARTMAQIADALFVYHNHLMASAAEGHAKASSGDRSRFELGRRRLVDLLVSGAAGPDEIARLARPLGWPVPGKVAAVALDRVPDRGFPPDILTGYHLADGPCLIVPDPEGPGRRALLTELLAGRTCAVGIQVDPAETAKSLRWSRRALSLAAGRVLPGDGPVFAADHLALLMLMQDPDLVEHAIERRLKPLLDVRESIRLPLAETLNACFELRFNATEVGRRMHLHPQTIRYRIRNLEALFGEQLEDPSCHLELHMLLTLWLTRQRTESAAG</sequence>
<comment type="caution">
    <text evidence="3">The sequence shown here is derived from an EMBL/GenBank/DDBJ whole genome shotgun (WGS) entry which is preliminary data.</text>
</comment>
<proteinExistence type="predicted"/>
<organism evidence="3 4">
    <name type="scientific">Actinomadura macrotermitis</name>
    <dbReference type="NCBI Taxonomy" id="2585200"/>
    <lineage>
        <taxon>Bacteria</taxon>
        <taxon>Bacillati</taxon>
        <taxon>Actinomycetota</taxon>
        <taxon>Actinomycetes</taxon>
        <taxon>Streptosporangiales</taxon>
        <taxon>Thermomonosporaceae</taxon>
        <taxon>Actinomadura</taxon>
    </lineage>
</organism>
<dbReference type="Pfam" id="PF25906">
    <property type="entry name" value="PucR-like_N"/>
    <property type="match status" value="1"/>
</dbReference>
<evidence type="ECO:0000259" key="1">
    <source>
        <dbReference type="Pfam" id="PF13556"/>
    </source>
</evidence>
<dbReference type="PANTHER" id="PTHR33744">
    <property type="entry name" value="CARBOHYDRATE DIACID REGULATOR"/>
    <property type="match status" value="1"/>
</dbReference>
<dbReference type="InterPro" id="IPR025736">
    <property type="entry name" value="PucR_C-HTH_dom"/>
</dbReference>
<evidence type="ECO:0008006" key="5">
    <source>
        <dbReference type="Google" id="ProtNLM"/>
    </source>
</evidence>
<dbReference type="OrthoDB" id="3190266at2"/>
<feature type="domain" description="PucR-like N-terminal" evidence="2">
    <location>
        <begin position="22"/>
        <end position="179"/>
    </location>
</feature>
<dbReference type="InterPro" id="IPR042070">
    <property type="entry name" value="PucR_C-HTH_sf"/>
</dbReference>
<dbReference type="AlphaFoldDB" id="A0A7K0BUB0"/>
<keyword evidence="4" id="KW-1185">Reference proteome</keyword>
<reference evidence="3 4" key="1">
    <citation type="submission" date="2019-10" db="EMBL/GenBank/DDBJ databases">
        <title>Actinomadura rubteroloni sp. nov. and Actinomadura macrotermitis sp. nov., isolated from the gut of fungus growing-termite Macrotermes natalensis.</title>
        <authorList>
            <person name="Benndorf R."/>
            <person name="Martin K."/>
            <person name="Kuefner M."/>
            <person name="De Beer W."/>
            <person name="Kaster A.-K."/>
            <person name="Vollmers J."/>
            <person name="Poulsen M."/>
            <person name="Beemelmanns C."/>
        </authorList>
    </citation>
    <scope>NUCLEOTIDE SEQUENCE [LARGE SCALE GENOMIC DNA]</scope>
    <source>
        <strain evidence="3 4">RB68</strain>
    </source>
</reference>
<dbReference type="InterPro" id="IPR058663">
    <property type="entry name" value="PucR-like_N"/>
</dbReference>
<evidence type="ECO:0000313" key="4">
    <source>
        <dbReference type="Proteomes" id="UP000487268"/>
    </source>
</evidence>
<protein>
    <recommendedName>
        <fullName evidence="5">PucR C-terminal helix-turn-helix domain-containing protein</fullName>
    </recommendedName>
</protein>